<dbReference type="PANTHER" id="PTHR43731:SF14">
    <property type="entry name" value="PRESENILIN-ASSOCIATED RHOMBOID-LIKE PROTEIN, MITOCHONDRIAL"/>
    <property type="match status" value="1"/>
</dbReference>
<feature type="transmembrane region" description="Helical" evidence="7">
    <location>
        <begin position="149"/>
        <end position="166"/>
    </location>
</feature>
<feature type="transmembrane region" description="Helical" evidence="7">
    <location>
        <begin position="56"/>
        <end position="77"/>
    </location>
</feature>
<evidence type="ECO:0000259" key="8">
    <source>
        <dbReference type="Pfam" id="PF01694"/>
    </source>
</evidence>
<evidence type="ECO:0000256" key="2">
    <source>
        <dbReference type="ARBA" id="ARBA00009045"/>
    </source>
</evidence>
<evidence type="ECO:0000313" key="9">
    <source>
        <dbReference type="EMBL" id="ABK16600.1"/>
    </source>
</evidence>
<evidence type="ECO:0000256" key="3">
    <source>
        <dbReference type="ARBA" id="ARBA00022692"/>
    </source>
</evidence>
<feature type="transmembrane region" description="Helical" evidence="7">
    <location>
        <begin position="172"/>
        <end position="188"/>
    </location>
</feature>
<feature type="transmembrane region" description="Helical" evidence="7">
    <location>
        <begin position="117"/>
        <end position="140"/>
    </location>
</feature>
<dbReference type="InParanoid" id="A0LGP8"/>
<dbReference type="Gene3D" id="1.20.1540.10">
    <property type="entry name" value="Rhomboid-like"/>
    <property type="match status" value="1"/>
</dbReference>
<feature type="transmembrane region" description="Helical" evidence="7">
    <location>
        <begin position="200"/>
        <end position="218"/>
    </location>
</feature>
<dbReference type="KEGG" id="sfu:Sfum_0904"/>
<dbReference type="PANTHER" id="PTHR43731">
    <property type="entry name" value="RHOMBOID PROTEASE"/>
    <property type="match status" value="1"/>
</dbReference>
<comment type="similarity">
    <text evidence="2">Belongs to the peptidase S54 family.</text>
</comment>
<dbReference type="Proteomes" id="UP000001784">
    <property type="component" value="Chromosome"/>
</dbReference>
<dbReference type="SUPFAM" id="SSF144091">
    <property type="entry name" value="Rhomboid-like"/>
    <property type="match status" value="1"/>
</dbReference>
<proteinExistence type="inferred from homology"/>
<accession>A0LGP8</accession>
<protein>
    <submittedName>
        <fullName evidence="9">Rhomboid family protein</fullName>
    </submittedName>
</protein>
<dbReference type="RefSeq" id="WP_011697771.1">
    <property type="nucleotide sequence ID" value="NC_008554.1"/>
</dbReference>
<dbReference type="HOGENOM" id="CLU_055068_3_0_7"/>
<keyword evidence="4" id="KW-0378">Hydrolase</keyword>
<keyword evidence="3 7" id="KW-0812">Transmembrane</keyword>
<evidence type="ECO:0000256" key="7">
    <source>
        <dbReference type="SAM" id="Phobius"/>
    </source>
</evidence>
<dbReference type="MEROPS" id="S54.004"/>
<dbReference type="AlphaFoldDB" id="A0LGP8"/>
<gene>
    <name evidence="9" type="ordered locus">Sfum_0904</name>
</gene>
<dbReference type="STRING" id="335543.Sfum_0904"/>
<dbReference type="InterPro" id="IPR022764">
    <property type="entry name" value="Peptidase_S54_rhomboid_dom"/>
</dbReference>
<evidence type="ECO:0000256" key="6">
    <source>
        <dbReference type="ARBA" id="ARBA00023136"/>
    </source>
</evidence>
<evidence type="ECO:0000256" key="5">
    <source>
        <dbReference type="ARBA" id="ARBA00022989"/>
    </source>
</evidence>
<dbReference type="InterPro" id="IPR050925">
    <property type="entry name" value="Rhomboid_protease_S54"/>
</dbReference>
<dbReference type="OrthoDB" id="9813074at2"/>
<evidence type="ECO:0000256" key="4">
    <source>
        <dbReference type="ARBA" id="ARBA00022801"/>
    </source>
</evidence>
<dbReference type="Pfam" id="PF01694">
    <property type="entry name" value="Rhomboid"/>
    <property type="match status" value="1"/>
</dbReference>
<keyword evidence="5 7" id="KW-1133">Transmembrane helix</keyword>
<reference evidence="9 10" key="1">
    <citation type="submission" date="2006-10" db="EMBL/GenBank/DDBJ databases">
        <title>Complete sequence of Syntrophobacter fumaroxidans MPOB.</title>
        <authorList>
            <consortium name="US DOE Joint Genome Institute"/>
            <person name="Copeland A."/>
            <person name="Lucas S."/>
            <person name="Lapidus A."/>
            <person name="Barry K."/>
            <person name="Detter J.C."/>
            <person name="Glavina del Rio T."/>
            <person name="Hammon N."/>
            <person name="Israni S."/>
            <person name="Pitluck S."/>
            <person name="Goltsman E.G."/>
            <person name="Martinez M."/>
            <person name="Schmutz J."/>
            <person name="Larimer F."/>
            <person name="Land M."/>
            <person name="Hauser L."/>
            <person name="Kyrpides N."/>
            <person name="Kim E."/>
            <person name="Boone D.R."/>
            <person name="Brockman F."/>
            <person name="Culley D."/>
            <person name="Ferry J."/>
            <person name="Gunsalus R."/>
            <person name="McInerney M.J."/>
            <person name="Morrison M."/>
            <person name="Plugge C."/>
            <person name="Rohlin L."/>
            <person name="Scholten J."/>
            <person name="Sieber J."/>
            <person name="Stams A.J.M."/>
            <person name="Worm P."/>
            <person name="Henstra A.M."/>
            <person name="Richardson P."/>
        </authorList>
    </citation>
    <scope>NUCLEOTIDE SEQUENCE [LARGE SCALE GENOMIC DNA]</scope>
    <source>
        <strain evidence="10">DSM 10017 / MPOB</strain>
    </source>
</reference>
<keyword evidence="10" id="KW-1185">Reference proteome</keyword>
<dbReference type="eggNOG" id="COG0705">
    <property type="taxonomic scope" value="Bacteria"/>
</dbReference>
<feature type="domain" description="Peptidase S54 rhomboid" evidence="8">
    <location>
        <begin position="108"/>
        <end position="242"/>
    </location>
</feature>
<dbReference type="GO" id="GO:0004252">
    <property type="term" value="F:serine-type endopeptidase activity"/>
    <property type="evidence" value="ECO:0007669"/>
    <property type="project" value="InterPro"/>
</dbReference>
<dbReference type="EMBL" id="CP000478">
    <property type="protein sequence ID" value="ABK16600.1"/>
    <property type="molecule type" value="Genomic_DNA"/>
</dbReference>
<name>A0LGP8_SYNFM</name>
<feature type="transmembrane region" description="Helical" evidence="7">
    <location>
        <begin position="254"/>
        <end position="279"/>
    </location>
</feature>
<sequence>MDIQGRRSILCPNCRRLISTDETSCPHCGLSRPGSRWRNNLWTGNFFSSHQLVRTIIFINAGMFVLSLIIAPSSAGFSMNPLNFLSPGSRSLLLLGATGRIPIDQFDRWWTLLSASYLHGSILHILFNMMAFSQIAPLIVHEYGASRTLAIYTLSGIGGYVLSYFAGTAVTLGASAAVCGLIGAALYYGRSRGGQFGQLVYRQVSGWVIGLFIFGFLFPGIDNWAHGGGLLTGILAGFVLGYQERQPERLLHKTVGNLCVIATALTLVYAVGTSFLIIFRVGLG</sequence>
<dbReference type="InterPro" id="IPR035952">
    <property type="entry name" value="Rhomboid-like_sf"/>
</dbReference>
<dbReference type="FunCoup" id="A0LGP8">
    <property type="interactions" value="49"/>
</dbReference>
<evidence type="ECO:0000313" key="10">
    <source>
        <dbReference type="Proteomes" id="UP000001784"/>
    </source>
</evidence>
<organism evidence="9 10">
    <name type="scientific">Syntrophobacter fumaroxidans (strain DSM 10017 / MPOB)</name>
    <dbReference type="NCBI Taxonomy" id="335543"/>
    <lineage>
        <taxon>Bacteria</taxon>
        <taxon>Pseudomonadati</taxon>
        <taxon>Thermodesulfobacteriota</taxon>
        <taxon>Syntrophobacteria</taxon>
        <taxon>Syntrophobacterales</taxon>
        <taxon>Syntrophobacteraceae</taxon>
        <taxon>Syntrophobacter</taxon>
    </lineage>
</organism>
<evidence type="ECO:0000256" key="1">
    <source>
        <dbReference type="ARBA" id="ARBA00004141"/>
    </source>
</evidence>
<feature type="transmembrane region" description="Helical" evidence="7">
    <location>
        <begin position="224"/>
        <end position="242"/>
    </location>
</feature>
<comment type="subcellular location">
    <subcellularLocation>
        <location evidence="1">Membrane</location>
        <topology evidence="1">Multi-pass membrane protein</topology>
    </subcellularLocation>
</comment>
<keyword evidence="6 7" id="KW-0472">Membrane</keyword>
<dbReference type="GO" id="GO:0016020">
    <property type="term" value="C:membrane"/>
    <property type="evidence" value="ECO:0007669"/>
    <property type="project" value="UniProtKB-SubCell"/>
</dbReference>